<reference evidence="4 5" key="1">
    <citation type="submission" date="2017-11" db="EMBL/GenBank/DDBJ databases">
        <title>Evolution of Phototrophy in the Chloroflexi Phylum Driven by Horizontal Gene Transfer.</title>
        <authorList>
            <person name="Ward L.M."/>
            <person name="Hemp J."/>
            <person name="Shih P.M."/>
            <person name="Mcglynn S.E."/>
            <person name="Fischer W."/>
        </authorList>
    </citation>
    <scope>NUCLEOTIDE SEQUENCE [LARGE SCALE GENOMIC DNA]</scope>
    <source>
        <strain evidence="3">CP1_1M</strain>
        <strain evidence="2">JP3_13</strain>
    </source>
</reference>
<evidence type="ECO:0000313" key="5">
    <source>
        <dbReference type="Proteomes" id="UP000229681"/>
    </source>
</evidence>
<protein>
    <recommendedName>
        <fullName evidence="6">ABC transporter permease</fullName>
    </recommendedName>
</protein>
<organism evidence="2 5">
    <name type="scientific">Candidatus Thermofonsia Clade 1 bacterium</name>
    <dbReference type="NCBI Taxonomy" id="2364210"/>
    <lineage>
        <taxon>Bacteria</taxon>
        <taxon>Bacillati</taxon>
        <taxon>Chloroflexota</taxon>
        <taxon>Candidatus Thermofontia</taxon>
        <taxon>Candidatus Thermofonsia Clade 1</taxon>
    </lineage>
</organism>
<name>A0A2M8PDE4_9CHLR</name>
<accession>A0A2M8PDE4</accession>
<feature type="transmembrane region" description="Helical" evidence="1">
    <location>
        <begin position="36"/>
        <end position="58"/>
    </location>
</feature>
<comment type="caution">
    <text evidence="2">The sequence shown here is derived from an EMBL/GenBank/DDBJ whole genome shotgun (WGS) entry which is preliminary data.</text>
</comment>
<keyword evidence="1" id="KW-0812">Transmembrane</keyword>
<feature type="transmembrane region" description="Helical" evidence="1">
    <location>
        <begin position="279"/>
        <end position="301"/>
    </location>
</feature>
<feature type="transmembrane region" description="Helical" evidence="1">
    <location>
        <begin position="313"/>
        <end position="340"/>
    </location>
</feature>
<sequence length="349" mass="37986">MLRRFYAQLPPFARPDHPIMRYLLLREGRRSARGSTVVRALGFALLIVLLPLGGWLIATRFGTQPIEIDNRFDAIYRTLYWSLIALQVLMRLTALSATVGVIAAEERQQTWDTLKITTEGALLTLKARWAATFYRLLPILVILSLARALFILIALYDLTTFQGKYIDILLGGTVPLGEPHLSKELAESVGVTSGVIIAALGMTGALVAPFTALAFDAALGLLIGTLARNRFTGILSQFGLILARLLITAWALWVGAAALGLNPLSQLNAALVGTMPSPVMGWLGAFFGVAEGDLGLTMLHFPYLQRMWADYDYGVFIGVAFLGYVLLQAALANVLVAVAARRAAQPDRF</sequence>
<dbReference type="EMBL" id="PGTM01000137">
    <property type="protein sequence ID" value="PJF35566.1"/>
    <property type="molecule type" value="Genomic_DNA"/>
</dbReference>
<gene>
    <name evidence="2" type="ORF">CUN49_09895</name>
    <name evidence="3" type="ORF">CUN50_03935</name>
</gene>
<evidence type="ECO:0000313" key="4">
    <source>
        <dbReference type="Proteomes" id="UP000228947"/>
    </source>
</evidence>
<evidence type="ECO:0000313" key="2">
    <source>
        <dbReference type="EMBL" id="PJF35566.1"/>
    </source>
</evidence>
<accession>A0A2M8PY37</accession>
<evidence type="ECO:0000313" key="3">
    <source>
        <dbReference type="EMBL" id="PJF42475.1"/>
    </source>
</evidence>
<keyword evidence="1" id="KW-0472">Membrane</keyword>
<feature type="transmembrane region" description="Helical" evidence="1">
    <location>
        <begin position="78"/>
        <end position="104"/>
    </location>
</feature>
<dbReference type="AlphaFoldDB" id="A0A2M8PDE4"/>
<feature type="transmembrane region" description="Helical" evidence="1">
    <location>
        <begin position="195"/>
        <end position="226"/>
    </location>
</feature>
<dbReference type="Proteomes" id="UP000228947">
    <property type="component" value="Unassembled WGS sequence"/>
</dbReference>
<proteinExistence type="predicted"/>
<feature type="transmembrane region" description="Helical" evidence="1">
    <location>
        <begin position="238"/>
        <end position="259"/>
    </location>
</feature>
<dbReference type="EMBL" id="PGTL01000016">
    <property type="protein sequence ID" value="PJF42475.1"/>
    <property type="molecule type" value="Genomic_DNA"/>
</dbReference>
<evidence type="ECO:0000256" key="1">
    <source>
        <dbReference type="SAM" id="Phobius"/>
    </source>
</evidence>
<dbReference type="Proteomes" id="UP000229681">
    <property type="component" value="Unassembled WGS sequence"/>
</dbReference>
<evidence type="ECO:0008006" key="6">
    <source>
        <dbReference type="Google" id="ProtNLM"/>
    </source>
</evidence>
<feature type="transmembrane region" description="Helical" evidence="1">
    <location>
        <begin position="136"/>
        <end position="156"/>
    </location>
</feature>
<keyword evidence="1" id="KW-1133">Transmembrane helix</keyword>